<dbReference type="GO" id="GO:0035556">
    <property type="term" value="P:intracellular signal transduction"/>
    <property type="evidence" value="ECO:0007669"/>
    <property type="project" value="InterPro"/>
</dbReference>
<dbReference type="Proteomes" id="UP001198163">
    <property type="component" value="Unassembled WGS sequence"/>
</dbReference>
<evidence type="ECO:0000256" key="1">
    <source>
        <dbReference type="SAM" id="Phobius"/>
    </source>
</evidence>
<dbReference type="RefSeq" id="WP_230753926.1">
    <property type="nucleotide sequence ID" value="NZ_JAINWA010000001.1"/>
</dbReference>
<comment type="caution">
    <text evidence="3">The sequence shown here is derived from an EMBL/GenBank/DDBJ whole genome shotgun (WGS) entry which is preliminary data.</text>
</comment>
<feature type="transmembrane region" description="Helical" evidence="1">
    <location>
        <begin position="357"/>
        <end position="378"/>
    </location>
</feature>
<dbReference type="InterPro" id="IPR029787">
    <property type="entry name" value="Nucleotide_cyclase"/>
</dbReference>
<dbReference type="AlphaFoldDB" id="A0AAE3JKM5"/>
<dbReference type="Gene3D" id="3.30.70.1230">
    <property type="entry name" value="Nucleotide cyclase"/>
    <property type="match status" value="1"/>
</dbReference>
<feature type="transmembrane region" description="Helical" evidence="1">
    <location>
        <begin position="234"/>
        <end position="253"/>
    </location>
</feature>
<dbReference type="Pfam" id="PF07695">
    <property type="entry name" value="7TMR-DISM_7TM"/>
    <property type="match status" value="1"/>
</dbReference>
<evidence type="ECO:0000313" key="3">
    <source>
        <dbReference type="EMBL" id="MCD1654074.1"/>
    </source>
</evidence>
<dbReference type="PROSITE" id="PS51257">
    <property type="entry name" value="PROKAR_LIPOPROTEIN"/>
    <property type="match status" value="1"/>
</dbReference>
<dbReference type="InterPro" id="IPR011623">
    <property type="entry name" value="7TMR_DISM_rcpt_extracell_dom1"/>
</dbReference>
<dbReference type="InterPro" id="IPR001054">
    <property type="entry name" value="A/G_cyclase"/>
</dbReference>
<dbReference type="Pfam" id="PF00211">
    <property type="entry name" value="Guanylate_cyc"/>
    <property type="match status" value="1"/>
</dbReference>
<dbReference type="GO" id="GO:0004016">
    <property type="term" value="F:adenylate cyclase activity"/>
    <property type="evidence" value="ECO:0007669"/>
    <property type="project" value="UniProtKB-ARBA"/>
</dbReference>
<feature type="transmembrane region" description="Helical" evidence="1">
    <location>
        <begin position="304"/>
        <end position="321"/>
    </location>
</feature>
<reference evidence="3" key="1">
    <citation type="submission" date="2021-08" db="EMBL/GenBank/DDBJ databases">
        <title>Comparative analyses of Brucepasteria parasyntrophica and Teretinema zuelzerae.</title>
        <authorList>
            <person name="Song Y."/>
            <person name="Brune A."/>
        </authorList>
    </citation>
    <scope>NUCLEOTIDE SEQUENCE</scope>
    <source>
        <strain evidence="3">DSM 1903</strain>
    </source>
</reference>
<keyword evidence="1" id="KW-1133">Transmembrane helix</keyword>
<dbReference type="SUPFAM" id="SSF55073">
    <property type="entry name" value="Nucleotide cyclase"/>
    <property type="match status" value="1"/>
</dbReference>
<keyword evidence="1" id="KW-0472">Membrane</keyword>
<dbReference type="GO" id="GO:0006171">
    <property type="term" value="P:cAMP biosynthetic process"/>
    <property type="evidence" value="ECO:0007669"/>
    <property type="project" value="TreeGrafter"/>
</dbReference>
<gene>
    <name evidence="3" type="ORF">K7J14_05090</name>
</gene>
<sequence length="738" mass="82125">MNLKKHTLPGTVLPIAAFVALMFALLGSCVNPDLFIPRAVQGMLDLTKWSFSGPVPAAMDGEWEFYPGRLLDPGFFSGAEVSEGDASAIPVAGGSGGIASAGANPWFIEMPDSGVWSSLKVDGKPLSPYGCATWRLRFVLPPGSGDAAIRIPEIFSASRVFLDGELAFSAGVPAATKEDTVPWYRTGVVRIDSTPGVHELVIQAANFGERRGGINRSLWIGSVMSVQTSYIRSLAMDLIVFGSLLTIGIYHLFLFGIRRKDRSPLWFGIFCIIIAARSLLYGERFAFDLFGGVPWEVFNRLDHLTFYIGIPVFSAYIMHIFDRDISRIAMNAYQILGLAFALMLFFPPTVFNVTVVWYELITGVYVLYLLFIILRALFRRREGALTTMIGIFIFLCFGINEILFNMGMINTFNSLSIGLVLFLFAQSVLIAMRFSKAFDESEHLGRSLLNLNESLRRFIPQEFFMLLKREEVAEIRLGDQVEKNMTIMFSDIRRFTLLAEQLGAAKTFEFLNDYFGRIGDVIRANGGFIDKYLGDGFIALFPVSPDAALKTAIGIQRVVTEFNAARAAESLPPIEVGIGLNYGPLILGTVGEEHRMDTTVIADSVNLCSRLEGLCKHYGKGIIVPFEFLDLLEDPAAYHWRYLGLIRVQGRKKPVETVHIYDGLEDETYAMFDSSKTKFEEALHAYRNGDYEAAMHSFRALAVETPDDPAVFTFITQIHRLMTSGLVDEWDGIDTPAK</sequence>
<dbReference type="PROSITE" id="PS50125">
    <property type="entry name" value="GUANYLATE_CYCLASE_2"/>
    <property type="match status" value="1"/>
</dbReference>
<protein>
    <submittedName>
        <fullName evidence="3">Adenylate/guanylate cyclase domain-containing protein</fullName>
    </submittedName>
</protein>
<dbReference type="CDD" id="cd07302">
    <property type="entry name" value="CHD"/>
    <property type="match status" value="1"/>
</dbReference>
<feature type="transmembrane region" description="Helical" evidence="1">
    <location>
        <begin position="333"/>
        <end position="351"/>
    </location>
</feature>
<feature type="transmembrane region" description="Helical" evidence="1">
    <location>
        <begin position="265"/>
        <end position="284"/>
    </location>
</feature>
<name>A0AAE3JKM5_9SPIR</name>
<feature type="domain" description="Guanylate cyclase" evidence="2">
    <location>
        <begin position="486"/>
        <end position="612"/>
    </location>
</feature>
<feature type="transmembrane region" description="Helical" evidence="1">
    <location>
        <begin position="412"/>
        <end position="432"/>
    </location>
</feature>
<organism evidence="3 4">
    <name type="scientific">Teretinema zuelzerae</name>
    <dbReference type="NCBI Taxonomy" id="156"/>
    <lineage>
        <taxon>Bacteria</taxon>
        <taxon>Pseudomonadati</taxon>
        <taxon>Spirochaetota</taxon>
        <taxon>Spirochaetia</taxon>
        <taxon>Spirochaetales</taxon>
        <taxon>Treponemataceae</taxon>
        <taxon>Teretinema</taxon>
    </lineage>
</organism>
<keyword evidence="1" id="KW-0812">Transmembrane</keyword>
<proteinExistence type="predicted"/>
<evidence type="ECO:0000259" key="2">
    <source>
        <dbReference type="PROSITE" id="PS50125"/>
    </source>
</evidence>
<dbReference type="PANTHER" id="PTHR43081">
    <property type="entry name" value="ADENYLATE CYCLASE, TERMINAL-DIFFERENTIATION SPECIFIC-RELATED"/>
    <property type="match status" value="1"/>
</dbReference>
<accession>A0AAE3JKM5</accession>
<dbReference type="PANTHER" id="PTHR43081:SF1">
    <property type="entry name" value="ADENYLATE CYCLASE, TERMINAL-DIFFERENTIATION SPECIFIC"/>
    <property type="match status" value="1"/>
</dbReference>
<feature type="transmembrane region" description="Helical" evidence="1">
    <location>
        <begin position="385"/>
        <end position="406"/>
    </location>
</feature>
<dbReference type="EMBL" id="JAINWA010000001">
    <property type="protein sequence ID" value="MCD1654074.1"/>
    <property type="molecule type" value="Genomic_DNA"/>
</dbReference>
<evidence type="ECO:0000313" key="4">
    <source>
        <dbReference type="Proteomes" id="UP001198163"/>
    </source>
</evidence>
<dbReference type="SMART" id="SM00044">
    <property type="entry name" value="CYCc"/>
    <property type="match status" value="1"/>
</dbReference>
<dbReference type="InterPro" id="IPR050697">
    <property type="entry name" value="Adenylyl/Guanylyl_Cyclase_3/4"/>
</dbReference>
<keyword evidence="4" id="KW-1185">Reference proteome</keyword>